<reference evidence="2 3" key="1">
    <citation type="submission" date="2019-10" db="EMBL/GenBank/DDBJ databases">
        <title>Whole genome shotgun sequence of Acrocarpospora pleiomorpha NBRC 16267.</title>
        <authorList>
            <person name="Ichikawa N."/>
            <person name="Kimura A."/>
            <person name="Kitahashi Y."/>
            <person name="Komaki H."/>
            <person name="Oguchi A."/>
        </authorList>
    </citation>
    <scope>NUCLEOTIDE SEQUENCE [LARGE SCALE GENOMIC DNA]</scope>
    <source>
        <strain evidence="2 3">NBRC 16267</strain>
    </source>
</reference>
<dbReference type="InterPro" id="IPR036390">
    <property type="entry name" value="WH_DNA-bd_sf"/>
</dbReference>
<dbReference type="EMBL" id="BLAF01000047">
    <property type="protein sequence ID" value="GES24014.1"/>
    <property type="molecule type" value="Genomic_DNA"/>
</dbReference>
<protein>
    <recommendedName>
        <fullName evidence="1">HTH marR-type domain-containing protein</fullName>
    </recommendedName>
</protein>
<dbReference type="InterPro" id="IPR000835">
    <property type="entry name" value="HTH_MarR-typ"/>
</dbReference>
<organism evidence="2 3">
    <name type="scientific">Acrocarpospora pleiomorpha</name>
    <dbReference type="NCBI Taxonomy" id="90975"/>
    <lineage>
        <taxon>Bacteria</taxon>
        <taxon>Bacillati</taxon>
        <taxon>Actinomycetota</taxon>
        <taxon>Actinomycetes</taxon>
        <taxon>Streptosporangiales</taxon>
        <taxon>Streptosporangiaceae</taxon>
        <taxon>Acrocarpospora</taxon>
    </lineage>
</organism>
<accession>A0A5M3XRZ9</accession>
<name>A0A5M3XRZ9_9ACTN</name>
<dbReference type="AlphaFoldDB" id="A0A5M3XRZ9"/>
<evidence type="ECO:0000259" key="1">
    <source>
        <dbReference type="PROSITE" id="PS50995"/>
    </source>
</evidence>
<dbReference type="GO" id="GO:0003700">
    <property type="term" value="F:DNA-binding transcription factor activity"/>
    <property type="evidence" value="ECO:0007669"/>
    <property type="project" value="InterPro"/>
</dbReference>
<dbReference type="InterPro" id="IPR036388">
    <property type="entry name" value="WH-like_DNA-bd_sf"/>
</dbReference>
<dbReference type="OrthoDB" id="4462574at2"/>
<comment type="caution">
    <text evidence="2">The sequence shown here is derived from an EMBL/GenBank/DDBJ whole genome shotgun (WGS) entry which is preliminary data.</text>
</comment>
<keyword evidence="3" id="KW-1185">Reference proteome</keyword>
<gene>
    <name evidence="2" type="ORF">Aple_069130</name>
</gene>
<evidence type="ECO:0000313" key="2">
    <source>
        <dbReference type="EMBL" id="GES24014.1"/>
    </source>
</evidence>
<feature type="domain" description="HTH marR-type" evidence="1">
    <location>
        <begin position="1"/>
        <end position="66"/>
    </location>
</feature>
<sequence>MEKAGLVTRRRDPANRWVHQLTLTEDGEAAFHRMRAAAMAFDERLRSGIPEAEIDAMTETLQRLAINAARESRPLRRPGGAATAHGW</sequence>
<dbReference type="PROSITE" id="PS50995">
    <property type="entry name" value="HTH_MARR_2"/>
    <property type="match status" value="1"/>
</dbReference>
<dbReference type="Proteomes" id="UP000377595">
    <property type="component" value="Unassembled WGS sequence"/>
</dbReference>
<evidence type="ECO:0000313" key="3">
    <source>
        <dbReference type="Proteomes" id="UP000377595"/>
    </source>
</evidence>
<dbReference type="SUPFAM" id="SSF46785">
    <property type="entry name" value="Winged helix' DNA-binding domain"/>
    <property type="match status" value="1"/>
</dbReference>
<proteinExistence type="predicted"/>
<dbReference type="RefSeq" id="WP_155348868.1">
    <property type="nucleotide sequence ID" value="NZ_BAAAHM010000024.1"/>
</dbReference>
<dbReference type="Gene3D" id="1.10.10.10">
    <property type="entry name" value="Winged helix-like DNA-binding domain superfamily/Winged helix DNA-binding domain"/>
    <property type="match status" value="1"/>
</dbReference>